<dbReference type="AlphaFoldDB" id="A0A6N6NKM6"/>
<evidence type="ECO:0000313" key="3">
    <source>
        <dbReference type="Proteomes" id="UP000468668"/>
    </source>
</evidence>
<keyword evidence="1" id="KW-1133">Transmembrane helix</keyword>
<keyword evidence="1" id="KW-0812">Transmembrane</keyword>
<name>A0A6N6NKM6_9ACTN</name>
<accession>A0A6N6NKM6</accession>
<dbReference type="RefSeq" id="WP_158049864.1">
    <property type="nucleotide sequence ID" value="NZ_WAJR01000017.1"/>
</dbReference>
<feature type="transmembrane region" description="Helical" evidence="1">
    <location>
        <begin position="62"/>
        <end position="83"/>
    </location>
</feature>
<dbReference type="InterPro" id="IPR036259">
    <property type="entry name" value="MFS_trans_sf"/>
</dbReference>
<dbReference type="Proteomes" id="UP000468668">
    <property type="component" value="Unassembled WGS sequence"/>
</dbReference>
<dbReference type="GeneID" id="98658206"/>
<sequence>MNEKRFTISEVIDSFGITKHSWVLFIILSLAQVLDGYDFMIINSTNLFVAHTFWPNDPNPGALMGSLTTWGLLGMVIGGKQLIAEKAKKR</sequence>
<dbReference type="EMBL" id="WAJR01000017">
    <property type="protein sequence ID" value="KAB1640147.1"/>
    <property type="molecule type" value="Genomic_DNA"/>
</dbReference>
<feature type="transmembrane region" description="Helical" evidence="1">
    <location>
        <begin position="21"/>
        <end position="42"/>
    </location>
</feature>
<dbReference type="SUPFAM" id="SSF103473">
    <property type="entry name" value="MFS general substrate transporter"/>
    <property type="match status" value="1"/>
</dbReference>
<keyword evidence="1" id="KW-0472">Membrane</keyword>
<gene>
    <name evidence="2" type="ORF">F8C90_07270</name>
</gene>
<reference evidence="2 3" key="1">
    <citation type="submission" date="2019-09" db="EMBL/GenBank/DDBJ databases">
        <title>Whole genome shotgun sequencing (WGS) of Ellagibacter isourolithinifaciens DSM 104140(T) and Adlercreutzia muris DSM 29508(T).</title>
        <authorList>
            <person name="Stoll D.A."/>
            <person name="Danylec N."/>
            <person name="Huch M."/>
        </authorList>
    </citation>
    <scope>NUCLEOTIDE SEQUENCE [LARGE SCALE GENOMIC DNA]</scope>
    <source>
        <strain evidence="2 3">DSM 104140</strain>
    </source>
</reference>
<evidence type="ECO:0000256" key="1">
    <source>
        <dbReference type="SAM" id="Phobius"/>
    </source>
</evidence>
<protein>
    <recommendedName>
        <fullName evidence="4">MFS transporter</fullName>
    </recommendedName>
</protein>
<evidence type="ECO:0008006" key="4">
    <source>
        <dbReference type="Google" id="ProtNLM"/>
    </source>
</evidence>
<keyword evidence="3" id="KW-1185">Reference proteome</keyword>
<organism evidence="2 3">
    <name type="scientific">Ellagibacter isourolithinifaciens</name>
    <dbReference type="NCBI Taxonomy" id="2137581"/>
    <lineage>
        <taxon>Bacteria</taxon>
        <taxon>Bacillati</taxon>
        <taxon>Actinomycetota</taxon>
        <taxon>Coriobacteriia</taxon>
        <taxon>Eggerthellales</taxon>
        <taxon>Eggerthellaceae</taxon>
        <taxon>Ellagibacter</taxon>
    </lineage>
</organism>
<proteinExistence type="predicted"/>
<evidence type="ECO:0000313" key="2">
    <source>
        <dbReference type="EMBL" id="KAB1640147.1"/>
    </source>
</evidence>
<comment type="caution">
    <text evidence="2">The sequence shown here is derived from an EMBL/GenBank/DDBJ whole genome shotgun (WGS) entry which is preliminary data.</text>
</comment>